<evidence type="ECO:0000313" key="9">
    <source>
        <dbReference type="Proteomes" id="UP000504612"/>
    </source>
</evidence>
<comment type="cofactor">
    <cofactor evidence="1 6">
        <name>heme</name>
        <dbReference type="ChEBI" id="CHEBI:30413"/>
    </cofactor>
</comment>
<dbReference type="GO" id="GO:0006805">
    <property type="term" value="P:xenobiotic metabolic process"/>
    <property type="evidence" value="ECO:0007669"/>
    <property type="project" value="TreeGrafter"/>
</dbReference>
<feature type="binding site" description="axial binding residue" evidence="6">
    <location>
        <position position="435"/>
    </location>
    <ligand>
        <name>heme</name>
        <dbReference type="ChEBI" id="CHEBI:30413"/>
    </ligand>
    <ligandPart>
        <name>Fe</name>
        <dbReference type="ChEBI" id="CHEBI:18248"/>
    </ligandPart>
</feature>
<dbReference type="GO" id="GO:0005737">
    <property type="term" value="C:cytoplasm"/>
    <property type="evidence" value="ECO:0007669"/>
    <property type="project" value="TreeGrafter"/>
</dbReference>
<keyword evidence="8" id="KW-0472">Membrane</keyword>
<dbReference type="PROSITE" id="PS00086">
    <property type="entry name" value="CYTOCHROME_P450"/>
    <property type="match status" value="1"/>
</dbReference>
<gene>
    <name evidence="10" type="primary">LOC113426275</name>
</gene>
<keyword evidence="7" id="KW-0560">Oxidoreductase</keyword>
<dbReference type="Pfam" id="PF00067">
    <property type="entry name" value="p450"/>
    <property type="match status" value="1"/>
</dbReference>
<evidence type="ECO:0000256" key="1">
    <source>
        <dbReference type="ARBA" id="ARBA00001971"/>
    </source>
</evidence>
<protein>
    <submittedName>
        <fullName evidence="10">Cytochrome P450 2C23-like</fullName>
    </submittedName>
</protein>
<dbReference type="GO" id="GO:0008392">
    <property type="term" value="F:arachidonate epoxygenase activity"/>
    <property type="evidence" value="ECO:0007669"/>
    <property type="project" value="TreeGrafter"/>
</dbReference>
<dbReference type="AlphaFoldDB" id="A0A6J1VUY8"/>
<dbReference type="InterPro" id="IPR001128">
    <property type="entry name" value="Cyt_P450"/>
</dbReference>
<keyword evidence="5 6" id="KW-0408">Iron</keyword>
<feature type="transmembrane region" description="Helical" evidence="8">
    <location>
        <begin position="195"/>
        <end position="218"/>
    </location>
</feature>
<reference evidence="10" key="1">
    <citation type="submission" date="2025-08" db="UniProtKB">
        <authorList>
            <consortium name="RefSeq"/>
        </authorList>
    </citation>
    <scope>IDENTIFICATION</scope>
</reference>
<evidence type="ECO:0000256" key="5">
    <source>
        <dbReference type="ARBA" id="ARBA00023004"/>
    </source>
</evidence>
<dbReference type="InterPro" id="IPR050182">
    <property type="entry name" value="Cytochrome_P450_fam2"/>
</dbReference>
<dbReference type="PRINTS" id="PR00385">
    <property type="entry name" value="P450"/>
</dbReference>
<evidence type="ECO:0000256" key="6">
    <source>
        <dbReference type="PIRSR" id="PIRSR602401-1"/>
    </source>
</evidence>
<accession>A0A6J1VUY8</accession>
<keyword evidence="8" id="KW-0812">Transmembrane</keyword>
<dbReference type="Proteomes" id="UP000504612">
    <property type="component" value="Unplaced"/>
</dbReference>
<proteinExistence type="inferred from homology"/>
<dbReference type="GO" id="GO:0019373">
    <property type="term" value="P:epoxygenase P450 pathway"/>
    <property type="evidence" value="ECO:0007669"/>
    <property type="project" value="TreeGrafter"/>
</dbReference>
<evidence type="ECO:0000313" key="10">
    <source>
        <dbReference type="RefSeq" id="XP_026544423.1"/>
    </source>
</evidence>
<evidence type="ECO:0000256" key="4">
    <source>
        <dbReference type="ARBA" id="ARBA00022723"/>
    </source>
</evidence>
<feature type="transmembrane region" description="Helical" evidence="8">
    <location>
        <begin position="6"/>
        <end position="23"/>
    </location>
</feature>
<dbReference type="RefSeq" id="XP_026544423.1">
    <property type="nucleotide sequence ID" value="XM_026688638.1"/>
</dbReference>
<keyword evidence="9" id="KW-1185">Reference proteome</keyword>
<dbReference type="InterPro" id="IPR017972">
    <property type="entry name" value="Cyt_P450_CS"/>
</dbReference>
<dbReference type="InterPro" id="IPR036396">
    <property type="entry name" value="Cyt_P450_sf"/>
</dbReference>
<dbReference type="PANTHER" id="PTHR24300:SF389">
    <property type="entry name" value="CYTOCHROME P450 2C20"/>
    <property type="match status" value="1"/>
</dbReference>
<dbReference type="GO" id="GO:0020037">
    <property type="term" value="F:heme binding"/>
    <property type="evidence" value="ECO:0007669"/>
    <property type="project" value="InterPro"/>
</dbReference>
<dbReference type="PRINTS" id="PR00463">
    <property type="entry name" value="EP450I"/>
</dbReference>
<keyword evidence="3 6" id="KW-0349">Heme</keyword>
<organism evidence="9 10">
    <name type="scientific">Notechis scutatus</name>
    <name type="common">mainland tiger snake</name>
    <dbReference type="NCBI Taxonomy" id="8663"/>
    <lineage>
        <taxon>Eukaryota</taxon>
        <taxon>Metazoa</taxon>
        <taxon>Chordata</taxon>
        <taxon>Craniata</taxon>
        <taxon>Vertebrata</taxon>
        <taxon>Euteleostomi</taxon>
        <taxon>Lepidosauria</taxon>
        <taxon>Squamata</taxon>
        <taxon>Bifurcata</taxon>
        <taxon>Unidentata</taxon>
        <taxon>Episquamata</taxon>
        <taxon>Toxicofera</taxon>
        <taxon>Serpentes</taxon>
        <taxon>Colubroidea</taxon>
        <taxon>Elapidae</taxon>
        <taxon>Hydrophiinae</taxon>
        <taxon>Notechis</taxon>
    </lineage>
</organism>
<dbReference type="FunFam" id="1.10.630.10:FF:000176">
    <property type="entry name" value="Uncharacterized protein"/>
    <property type="match status" value="1"/>
</dbReference>
<evidence type="ECO:0000256" key="2">
    <source>
        <dbReference type="ARBA" id="ARBA00010617"/>
    </source>
</evidence>
<dbReference type="GeneID" id="113426275"/>
<evidence type="ECO:0000256" key="8">
    <source>
        <dbReference type="SAM" id="Phobius"/>
    </source>
</evidence>
<dbReference type="KEGG" id="nss:113426275"/>
<dbReference type="GO" id="GO:0016712">
    <property type="term" value="F:oxidoreductase activity, acting on paired donors, with incorporation or reduction of molecular oxygen, reduced flavin or flavoprotein as one donor, and incorporation of one atom of oxygen"/>
    <property type="evidence" value="ECO:0007669"/>
    <property type="project" value="TreeGrafter"/>
</dbReference>
<dbReference type="InterPro" id="IPR002401">
    <property type="entry name" value="Cyt_P450_E_grp-I"/>
</dbReference>
<name>A0A6J1VUY8_9SAUR</name>
<dbReference type="Gene3D" id="1.10.630.10">
    <property type="entry name" value="Cytochrome P450"/>
    <property type="match status" value="1"/>
</dbReference>
<dbReference type="SUPFAM" id="SSF48264">
    <property type="entry name" value="Cytochrome P450"/>
    <property type="match status" value="1"/>
</dbReference>
<dbReference type="PANTHER" id="PTHR24300">
    <property type="entry name" value="CYTOCHROME P450 508A4-RELATED"/>
    <property type="match status" value="1"/>
</dbReference>
<keyword evidence="4 6" id="KW-0479">Metal-binding</keyword>
<keyword evidence="8" id="KW-1133">Transmembrane helix</keyword>
<evidence type="ECO:0000256" key="7">
    <source>
        <dbReference type="RuleBase" id="RU000461"/>
    </source>
</evidence>
<keyword evidence="7" id="KW-0503">Monooxygenase</keyword>
<dbReference type="GO" id="GO:0005506">
    <property type="term" value="F:iron ion binding"/>
    <property type="evidence" value="ECO:0007669"/>
    <property type="project" value="InterPro"/>
</dbReference>
<sequence>MQVDLIPGAIILFIVFLLIFWVFRFQQERARFPPGPTPWFFLGNLLQKDALPLYKTYPKLAKKYGPVFTIWLGPKPLVVVCGYEAVKDALITHSEEFGGRSPVPILDEVTKGYGIIGEDERWKILRRFILTTLRNFGMGKKSMAERMSEEAHCLVEKISSFEDQPFDVVPTIAAAVSNVICAVIFGKRFSYDDKIFIEILQILKTFIGFFLSAPGMVYSAMPSLMKFLPGPHNKAVIDCTKICDYVRTRVDSHKKTLDPDNPRDFIDCFLIKLEKERNSNVICMEDLVMTVFELLIAGTDSTANAIAYGIILLARFPEVQAKIQQEIDDVVGPNRQPTMEDKVKLSYTNAFTHEMLRFQPGSSENFPRTTTQNVIFKGHFIPQGTTVLPLWASVHFDPLCWDNPRTFDPAHFLDKNGEFQKKDAYLPFSAGKRVCPGESLANMEIFISFTNLLQNFTFELTMDPKEIDLENLFMGCRENGKHRYIRAIKRKI</sequence>
<evidence type="ECO:0000256" key="3">
    <source>
        <dbReference type="ARBA" id="ARBA00022617"/>
    </source>
</evidence>
<comment type="similarity">
    <text evidence="2 7">Belongs to the cytochrome P450 family.</text>
</comment>